<keyword evidence="2" id="KW-0560">Oxidoreductase</keyword>
<dbReference type="PANTHER" id="PTHR48079">
    <property type="entry name" value="PROTEIN YEEZ"/>
    <property type="match status" value="1"/>
</dbReference>
<dbReference type="InterPro" id="IPR001509">
    <property type="entry name" value="Epimerase_deHydtase"/>
</dbReference>
<dbReference type="EMBL" id="CP036278">
    <property type="protein sequence ID" value="QDU57412.1"/>
    <property type="molecule type" value="Genomic_DNA"/>
</dbReference>
<proteinExistence type="predicted"/>
<dbReference type="OrthoDB" id="9811743at2"/>
<dbReference type="Pfam" id="PF01370">
    <property type="entry name" value="Epimerase"/>
    <property type="match status" value="1"/>
</dbReference>
<accession>A0A518ARR8</accession>
<evidence type="ECO:0000313" key="2">
    <source>
        <dbReference type="EMBL" id="QDU57412.1"/>
    </source>
</evidence>
<dbReference type="SUPFAM" id="SSF51735">
    <property type="entry name" value="NAD(P)-binding Rossmann-fold domains"/>
    <property type="match status" value="1"/>
</dbReference>
<sequence length="335" mass="35489">MPRCLVTGATGFIGPRLVPVLQAAGGDVACLVRPTADTSRLEPLGVQLVTGDVTKPETLDAAVAGVDFVFHLAGRVFAPSYEKFAQVNVAGCSNIAAACAMQANPPVLVVASSLAAAGPSPASGAHTERNEAAPISNYGRSKLDGELAAREWAAEVPTTIVRPPVVFGQGDSAGLVLAKGIQRTGLHIVHRPGLPLSLVHADDLSQALLLVARHGERLDPTDPRGTGLYYAADPTVSSYTEMGQMIADALEQRLRVIRVRKWAMAVAGTVGELTGRLRGKESPLNLDKFREGTASGWVASPEKLMNQTAFAPAKSLAEHYRDTIDWYRKKGWLAK</sequence>
<evidence type="ECO:0000313" key="3">
    <source>
        <dbReference type="Proteomes" id="UP000315750"/>
    </source>
</evidence>
<dbReference type="InterPro" id="IPR051783">
    <property type="entry name" value="NAD(P)-dependent_oxidoreduct"/>
</dbReference>
<dbReference type="EC" id="1.1.1.344" evidence="2"/>
<dbReference type="GO" id="GO:0005737">
    <property type="term" value="C:cytoplasm"/>
    <property type="evidence" value="ECO:0007669"/>
    <property type="project" value="TreeGrafter"/>
</dbReference>
<dbReference type="Gene3D" id="3.40.50.720">
    <property type="entry name" value="NAD(P)-binding Rossmann-like Domain"/>
    <property type="match status" value="1"/>
</dbReference>
<gene>
    <name evidence="2" type="primary">tal_1</name>
    <name evidence="2" type="ORF">Pan181_36280</name>
</gene>
<dbReference type="PANTHER" id="PTHR48079:SF6">
    <property type="entry name" value="NAD(P)-BINDING DOMAIN-CONTAINING PROTEIN-RELATED"/>
    <property type="match status" value="1"/>
</dbReference>
<dbReference type="Proteomes" id="UP000315750">
    <property type="component" value="Chromosome"/>
</dbReference>
<dbReference type="KEGG" id="amuc:Pan181_36280"/>
<reference evidence="2 3" key="1">
    <citation type="submission" date="2019-02" db="EMBL/GenBank/DDBJ databases">
        <title>Deep-cultivation of Planctomycetes and their phenomic and genomic characterization uncovers novel biology.</title>
        <authorList>
            <person name="Wiegand S."/>
            <person name="Jogler M."/>
            <person name="Boedeker C."/>
            <person name="Pinto D."/>
            <person name="Vollmers J."/>
            <person name="Rivas-Marin E."/>
            <person name="Kohn T."/>
            <person name="Peeters S.H."/>
            <person name="Heuer A."/>
            <person name="Rast P."/>
            <person name="Oberbeckmann S."/>
            <person name="Bunk B."/>
            <person name="Jeske O."/>
            <person name="Meyerdierks A."/>
            <person name="Storesund J.E."/>
            <person name="Kallscheuer N."/>
            <person name="Luecker S."/>
            <person name="Lage O.M."/>
            <person name="Pohl T."/>
            <person name="Merkel B.J."/>
            <person name="Hornburger P."/>
            <person name="Mueller R.-W."/>
            <person name="Bruemmer F."/>
            <person name="Labrenz M."/>
            <person name="Spormann A.M."/>
            <person name="Op den Camp H."/>
            <person name="Overmann J."/>
            <person name="Amann R."/>
            <person name="Jetten M.S.M."/>
            <person name="Mascher T."/>
            <person name="Medema M.H."/>
            <person name="Devos D.P."/>
            <person name="Kaster A.-K."/>
            <person name="Ovreas L."/>
            <person name="Rohde M."/>
            <person name="Galperin M.Y."/>
            <person name="Jogler C."/>
        </authorList>
    </citation>
    <scope>NUCLEOTIDE SEQUENCE [LARGE SCALE GENOMIC DNA]</scope>
    <source>
        <strain evidence="2 3">Pan181</strain>
    </source>
</reference>
<dbReference type="AlphaFoldDB" id="A0A518ARR8"/>
<organism evidence="2 3">
    <name type="scientific">Aeoliella mucimassa</name>
    <dbReference type="NCBI Taxonomy" id="2527972"/>
    <lineage>
        <taxon>Bacteria</taxon>
        <taxon>Pseudomonadati</taxon>
        <taxon>Planctomycetota</taxon>
        <taxon>Planctomycetia</taxon>
        <taxon>Pirellulales</taxon>
        <taxon>Lacipirellulaceae</taxon>
        <taxon>Aeoliella</taxon>
    </lineage>
</organism>
<evidence type="ECO:0000259" key="1">
    <source>
        <dbReference type="Pfam" id="PF01370"/>
    </source>
</evidence>
<feature type="domain" description="NAD-dependent epimerase/dehydratase" evidence="1">
    <location>
        <begin position="5"/>
        <end position="217"/>
    </location>
</feature>
<keyword evidence="3" id="KW-1185">Reference proteome</keyword>
<dbReference type="InterPro" id="IPR036291">
    <property type="entry name" value="NAD(P)-bd_dom_sf"/>
</dbReference>
<dbReference type="GO" id="GO:0004029">
    <property type="term" value="F:aldehyde dehydrogenase (NAD+) activity"/>
    <property type="evidence" value="ECO:0007669"/>
    <property type="project" value="TreeGrafter"/>
</dbReference>
<protein>
    <submittedName>
        <fullName evidence="2">dTDP-6-deoxy-L-talose 4-dehydrogenase (NAD(P)(+))</fullName>
        <ecNumber evidence="2">1.1.1.344</ecNumber>
    </submittedName>
</protein>
<name>A0A518ARR8_9BACT</name>
<dbReference type="RefSeq" id="WP_145248562.1">
    <property type="nucleotide sequence ID" value="NZ_CP036278.1"/>
</dbReference>